<dbReference type="GO" id="GO:0006890">
    <property type="term" value="P:retrograde vesicle-mediated transport, Golgi to endoplasmic reticulum"/>
    <property type="evidence" value="ECO:0007669"/>
    <property type="project" value="TreeGrafter"/>
</dbReference>
<proteinExistence type="inferred from homology"/>
<dbReference type="AlphaFoldDB" id="A0A6A4IKW9"/>
<gene>
    <name evidence="10" type="ORF">BT96DRAFT_1011106</name>
</gene>
<name>A0A6A4IKW9_9AGAR</name>
<evidence type="ECO:0000256" key="6">
    <source>
        <dbReference type="ARBA" id="ARBA00023034"/>
    </source>
</evidence>
<organism evidence="10 11">
    <name type="scientific">Gymnopus androsaceus JB14</name>
    <dbReference type="NCBI Taxonomy" id="1447944"/>
    <lineage>
        <taxon>Eukaryota</taxon>
        <taxon>Fungi</taxon>
        <taxon>Dikarya</taxon>
        <taxon>Basidiomycota</taxon>
        <taxon>Agaricomycotina</taxon>
        <taxon>Agaricomycetes</taxon>
        <taxon>Agaricomycetidae</taxon>
        <taxon>Agaricales</taxon>
        <taxon>Marasmiineae</taxon>
        <taxon>Omphalotaceae</taxon>
        <taxon>Gymnopus</taxon>
    </lineage>
</organism>
<evidence type="ECO:0000256" key="2">
    <source>
        <dbReference type="ARBA" id="ARBA00005831"/>
    </source>
</evidence>
<dbReference type="Pfam" id="PF10191">
    <property type="entry name" value="COG7"/>
    <property type="match status" value="2"/>
</dbReference>
<protein>
    <recommendedName>
        <fullName evidence="3">Conserved oligomeric Golgi complex subunit 7</fullName>
    </recommendedName>
    <alternativeName>
        <fullName evidence="8">Component of oligomeric Golgi complex 7</fullName>
    </alternativeName>
</protein>
<sequence length="854" mass="94242">MSLPATAEALDSLEEYDDPISWINDTLHSSGEEQSIENLTELDQQITQLIASLDIACEDTSSQLERTIDDVSRGIPRLTYDLHFIKDSAVSLSSSLAVVHSRSRAVVPDATASALEQLKRLDTMKGHMEAAREVLREAESWSTLELEVTSLLTERSYAKAASRLSEANKSMVVFQNTPEYDPRRTLLVNLQNQLEASLSSALVAAINEQNLETCREYFFIFSNIQRESEFRNYYNGSRRASLTSMWHEADLSDTAPEGIISSGPTFTEFLPKFYASMLALLNQERNSIPAIFPDPAHTLSAFISSILSALQPTFSQRLASLSSHYGDLALKELISAFRVTEEFAVGVAKLMEKIQYSAVPPVPLDNPNSSDKPAPQMHSRKRSMRMSVSFRSGANRSTSGGQKIPILADGLDWDQELFHPFLEFQADYGPLSDASGSDQARLFRERAVDIFGAAEESLSRYTTFTHGYGSVALLQALDGFLKSFVDMWTADVSFASSVPHSTFQDVTSEDLSDLDYTSQDWLHIQTMLHLLGSARSVYERMTSFEVKLRSNLAQTANKFRLHRGDPTSFPIASSKGAAQILEQSSLNSAELHALLDRVDVDPSTSRDNFLRHQGSTSSLGEPLLTDARSAMSDFAKACQTALQGTILSPLRQHLASYASSSIWTTATEESRNTTFNDLQVPTFSLSPSDIIQRVAEGLLNLPRLFDHADDDALSFSLQTLPYADPELLKAAPEASVPDVPPTHSRRHSIAKATTLDPETVSTAWLSSLGQSLLVHLTTEVLPRINKLNAGGAAQLASDLGYLSNVINVINVGSEELEQWKEYVELNDDDGKAKMNANGAEDRVLNLVARMRGWR</sequence>
<dbReference type="GO" id="GO:0000139">
    <property type="term" value="C:Golgi membrane"/>
    <property type="evidence" value="ECO:0007669"/>
    <property type="project" value="UniProtKB-SubCell"/>
</dbReference>
<keyword evidence="7" id="KW-0472">Membrane</keyword>
<evidence type="ECO:0000256" key="8">
    <source>
        <dbReference type="ARBA" id="ARBA00031345"/>
    </source>
</evidence>
<reference evidence="10" key="1">
    <citation type="journal article" date="2019" name="Environ. Microbiol.">
        <title>Fungal ecological strategies reflected in gene transcription - a case study of two litter decomposers.</title>
        <authorList>
            <person name="Barbi F."/>
            <person name="Kohler A."/>
            <person name="Barry K."/>
            <person name="Baskaran P."/>
            <person name="Daum C."/>
            <person name="Fauchery L."/>
            <person name="Ihrmark K."/>
            <person name="Kuo A."/>
            <person name="LaButti K."/>
            <person name="Lipzen A."/>
            <person name="Morin E."/>
            <person name="Grigoriev I.V."/>
            <person name="Henrissat B."/>
            <person name="Lindahl B."/>
            <person name="Martin F."/>
        </authorList>
    </citation>
    <scope>NUCLEOTIDE SEQUENCE</scope>
    <source>
        <strain evidence="10">JB14</strain>
    </source>
</reference>
<dbReference type="EMBL" id="ML769383">
    <property type="protein sequence ID" value="KAE9411261.1"/>
    <property type="molecule type" value="Genomic_DNA"/>
</dbReference>
<dbReference type="PANTHER" id="PTHR21443">
    <property type="entry name" value="CONSERVED OLIGOMERIC GOLGI COMPLEX COMPONENT 7"/>
    <property type="match status" value="1"/>
</dbReference>
<dbReference type="GO" id="GO:0007030">
    <property type="term" value="P:Golgi organization"/>
    <property type="evidence" value="ECO:0007669"/>
    <property type="project" value="TreeGrafter"/>
</dbReference>
<evidence type="ECO:0000256" key="9">
    <source>
        <dbReference type="SAM" id="MobiDB-lite"/>
    </source>
</evidence>
<evidence type="ECO:0000256" key="4">
    <source>
        <dbReference type="ARBA" id="ARBA00022448"/>
    </source>
</evidence>
<dbReference type="GO" id="GO:0006886">
    <property type="term" value="P:intracellular protein transport"/>
    <property type="evidence" value="ECO:0007669"/>
    <property type="project" value="InterPro"/>
</dbReference>
<evidence type="ECO:0000256" key="5">
    <source>
        <dbReference type="ARBA" id="ARBA00022927"/>
    </source>
</evidence>
<evidence type="ECO:0000256" key="3">
    <source>
        <dbReference type="ARBA" id="ARBA00020984"/>
    </source>
</evidence>
<comment type="similarity">
    <text evidence="2">Belongs to the COG7 family.</text>
</comment>
<feature type="region of interest" description="Disordered" evidence="9">
    <location>
        <begin position="362"/>
        <end position="386"/>
    </location>
</feature>
<evidence type="ECO:0000256" key="1">
    <source>
        <dbReference type="ARBA" id="ARBA00004395"/>
    </source>
</evidence>
<dbReference type="PANTHER" id="PTHR21443:SF0">
    <property type="entry name" value="CONSERVED OLIGOMERIC GOLGI COMPLEX SUBUNIT 7"/>
    <property type="match status" value="1"/>
</dbReference>
<accession>A0A6A4IKW9</accession>
<keyword evidence="11" id="KW-1185">Reference proteome</keyword>
<evidence type="ECO:0000256" key="7">
    <source>
        <dbReference type="ARBA" id="ARBA00023136"/>
    </source>
</evidence>
<dbReference type="GO" id="GO:0017119">
    <property type="term" value="C:Golgi transport complex"/>
    <property type="evidence" value="ECO:0007669"/>
    <property type="project" value="InterPro"/>
</dbReference>
<keyword evidence="6" id="KW-0333">Golgi apparatus</keyword>
<dbReference type="OrthoDB" id="249612at2759"/>
<comment type="subcellular location">
    <subcellularLocation>
        <location evidence="1">Golgi apparatus membrane</location>
        <topology evidence="1">Peripheral membrane protein</topology>
    </subcellularLocation>
</comment>
<evidence type="ECO:0000313" key="10">
    <source>
        <dbReference type="EMBL" id="KAE9411261.1"/>
    </source>
</evidence>
<keyword evidence="4" id="KW-0813">Transport</keyword>
<evidence type="ECO:0000313" key="11">
    <source>
        <dbReference type="Proteomes" id="UP000799118"/>
    </source>
</evidence>
<dbReference type="Proteomes" id="UP000799118">
    <property type="component" value="Unassembled WGS sequence"/>
</dbReference>
<keyword evidence="5" id="KW-0653">Protein transport</keyword>
<dbReference type="InterPro" id="IPR019335">
    <property type="entry name" value="COG7"/>
</dbReference>